<organism evidence="1 2">
    <name type="scientific">Dendrolimus kikuchii</name>
    <dbReference type="NCBI Taxonomy" id="765133"/>
    <lineage>
        <taxon>Eukaryota</taxon>
        <taxon>Metazoa</taxon>
        <taxon>Ecdysozoa</taxon>
        <taxon>Arthropoda</taxon>
        <taxon>Hexapoda</taxon>
        <taxon>Insecta</taxon>
        <taxon>Pterygota</taxon>
        <taxon>Neoptera</taxon>
        <taxon>Endopterygota</taxon>
        <taxon>Lepidoptera</taxon>
        <taxon>Glossata</taxon>
        <taxon>Ditrysia</taxon>
        <taxon>Bombycoidea</taxon>
        <taxon>Lasiocampidae</taxon>
        <taxon>Dendrolimus</taxon>
    </lineage>
</organism>
<comment type="caution">
    <text evidence="1">The sequence shown here is derived from an EMBL/GenBank/DDBJ whole genome shotgun (WGS) entry which is preliminary data.</text>
</comment>
<gene>
    <name evidence="1" type="ORF">K1T71_012940</name>
</gene>
<dbReference type="Proteomes" id="UP000824533">
    <property type="component" value="Linkage Group LG24"/>
</dbReference>
<protein>
    <submittedName>
        <fullName evidence="1">Uncharacterized protein</fullName>
    </submittedName>
</protein>
<reference evidence="1 2" key="1">
    <citation type="journal article" date="2021" name="Front. Genet.">
        <title>Chromosome-Level Genome Assembly Reveals Significant Gene Expansion in the Toll and IMD Signaling Pathways of Dendrolimus kikuchii.</title>
        <authorList>
            <person name="Zhou J."/>
            <person name="Wu P."/>
            <person name="Xiong Z."/>
            <person name="Liu N."/>
            <person name="Zhao N."/>
            <person name="Ji M."/>
            <person name="Qiu Y."/>
            <person name="Yang B."/>
        </authorList>
    </citation>
    <scope>NUCLEOTIDE SEQUENCE [LARGE SCALE GENOMIC DNA]</scope>
    <source>
        <strain evidence="1">Ann1</strain>
    </source>
</reference>
<evidence type="ECO:0000313" key="1">
    <source>
        <dbReference type="EMBL" id="KAJ0171390.1"/>
    </source>
</evidence>
<name>A0ACC1CII4_9NEOP</name>
<evidence type="ECO:0000313" key="2">
    <source>
        <dbReference type="Proteomes" id="UP000824533"/>
    </source>
</evidence>
<proteinExistence type="predicted"/>
<dbReference type="EMBL" id="CM034410">
    <property type="protein sequence ID" value="KAJ0171390.1"/>
    <property type="molecule type" value="Genomic_DNA"/>
</dbReference>
<sequence length="205" mass="23861">MPKTNAQKCREYRQKKKVNKVKKVPKSSTERVRECRARRKALFNEQHNIYIAQNNTSTVHNSGNHHVMCLSSLNASEKKKRIKGENETDQEREHRLNIDRRRGAIALVNASHVKKSQYLEYHRADNNQFRGRQSTPAHEQSLENDSPKDAISENQETDHSEENKLYNNSIHKAILWSVHHSVFGTQVSDILRQHSLETECEKSLI</sequence>
<accession>A0ACC1CII4</accession>
<keyword evidence="2" id="KW-1185">Reference proteome</keyword>